<dbReference type="Pfam" id="PF03737">
    <property type="entry name" value="RraA-like"/>
    <property type="match status" value="1"/>
</dbReference>
<dbReference type="NCBIfam" id="NF006093">
    <property type="entry name" value="PRK08245.1"/>
    <property type="match status" value="1"/>
</dbReference>
<evidence type="ECO:0000313" key="1">
    <source>
        <dbReference type="EMBL" id="SVC14032.1"/>
    </source>
</evidence>
<dbReference type="PANTHER" id="PTHR33254:SF16">
    <property type="entry name" value="BLR3842 PROTEIN"/>
    <property type="match status" value="1"/>
</dbReference>
<dbReference type="PANTHER" id="PTHR33254">
    <property type="entry name" value="4-HYDROXY-4-METHYL-2-OXOGLUTARATE ALDOLASE 3-RELATED"/>
    <property type="match status" value="1"/>
</dbReference>
<accession>A0A382JRR4</accession>
<protein>
    <submittedName>
        <fullName evidence="1">Uncharacterized protein</fullName>
    </submittedName>
</protein>
<sequence length="247" mass="26545">MATKKSKRVGKAVLNKLKQVSTPTITTQLMSNYGLNNVSLRNVLPIDASLGRFVGPAFTLRYVPLREDLHPQQYLNHPANQMTPIVEKIPAGSVMVMDANARNDVGILGGNLLMRLKVRRVAAAVTDGGMRDIPEICELGMPVCCTAFAAPPSFTKLMLVDSQCVVTCGGVPIFPGDIIVGDDEGTVAIPAAFAESIADAGLAQDHVEGWVNRRLAKGYRMPGLYPPSDKALAEYEKWVAAGEPDEV</sequence>
<gene>
    <name evidence="1" type="ORF">METZ01_LOCUS266886</name>
</gene>
<dbReference type="AlphaFoldDB" id="A0A382JRR4"/>
<organism evidence="1">
    <name type="scientific">marine metagenome</name>
    <dbReference type="NCBI Taxonomy" id="408172"/>
    <lineage>
        <taxon>unclassified sequences</taxon>
        <taxon>metagenomes</taxon>
        <taxon>ecological metagenomes</taxon>
    </lineage>
</organism>
<dbReference type="CDD" id="cd16841">
    <property type="entry name" value="RraA_family"/>
    <property type="match status" value="1"/>
</dbReference>
<reference evidence="1" key="1">
    <citation type="submission" date="2018-05" db="EMBL/GenBank/DDBJ databases">
        <authorList>
            <person name="Lanie J.A."/>
            <person name="Ng W.-L."/>
            <person name="Kazmierczak K.M."/>
            <person name="Andrzejewski T.M."/>
            <person name="Davidsen T.M."/>
            <person name="Wayne K.J."/>
            <person name="Tettelin H."/>
            <person name="Glass J.I."/>
            <person name="Rusch D."/>
            <person name="Podicherti R."/>
            <person name="Tsui H.-C.T."/>
            <person name="Winkler M.E."/>
        </authorList>
    </citation>
    <scope>NUCLEOTIDE SEQUENCE</scope>
</reference>
<dbReference type="InterPro" id="IPR036704">
    <property type="entry name" value="RraA/RraA-like_sf"/>
</dbReference>
<dbReference type="EMBL" id="UINC01075645">
    <property type="protein sequence ID" value="SVC14032.1"/>
    <property type="molecule type" value="Genomic_DNA"/>
</dbReference>
<name>A0A382JRR4_9ZZZZ</name>
<dbReference type="InterPro" id="IPR005493">
    <property type="entry name" value="RraA/RraA-like"/>
</dbReference>
<proteinExistence type="predicted"/>
<dbReference type="Gene3D" id="3.50.30.40">
    <property type="entry name" value="Ribonuclease E inhibitor RraA/RraA-like"/>
    <property type="match status" value="1"/>
</dbReference>
<dbReference type="SUPFAM" id="SSF89562">
    <property type="entry name" value="RraA-like"/>
    <property type="match status" value="1"/>
</dbReference>